<sequence length="338" mass="38102">MQCNGVATDGTEFPLGHPRIRTDYWYAQRPQHRIPQHRIPQHCIPQHRIPQHRIPQHRIPQHRIPRHRIPRHRIPYPNIAPSAMATVPITNNPQTAKSSSWLIEQLERARSTFDDKTSMLPTYQQEAFNKCHKLLRDGPISSATGASQRSRVTRAHALLVDVFSQLGAEAFLLCTLATSITKLSSVTQNGLIADLRRWWEATSHPQGLTAVASDLCKTYSIESLVSPPRKRRISEVSAVADPASPQTKHASEDHIHIGVKQNTELAELKLHDGQIHKHLTGKVYKLTVLDAIRAVVSNQVEGDIILTVPVYQTTSPFISISISDKLLKQFISKRPRIM</sequence>
<protein>
    <submittedName>
        <fullName evidence="1">Uncharacterized protein</fullName>
    </submittedName>
</protein>
<reference evidence="1" key="1">
    <citation type="journal article" date="2020" name="Stud. Mycol.">
        <title>101 Dothideomycetes genomes: a test case for predicting lifestyles and emergence of pathogens.</title>
        <authorList>
            <person name="Haridas S."/>
            <person name="Albert R."/>
            <person name="Binder M."/>
            <person name="Bloem J."/>
            <person name="Labutti K."/>
            <person name="Salamov A."/>
            <person name="Andreopoulos B."/>
            <person name="Baker S."/>
            <person name="Barry K."/>
            <person name="Bills G."/>
            <person name="Bluhm B."/>
            <person name="Cannon C."/>
            <person name="Castanera R."/>
            <person name="Culley D."/>
            <person name="Daum C."/>
            <person name="Ezra D."/>
            <person name="Gonzalez J."/>
            <person name="Henrissat B."/>
            <person name="Kuo A."/>
            <person name="Liang C."/>
            <person name="Lipzen A."/>
            <person name="Lutzoni F."/>
            <person name="Magnuson J."/>
            <person name="Mondo S."/>
            <person name="Nolan M."/>
            <person name="Ohm R."/>
            <person name="Pangilinan J."/>
            <person name="Park H.-J."/>
            <person name="Ramirez L."/>
            <person name="Alfaro M."/>
            <person name="Sun H."/>
            <person name="Tritt A."/>
            <person name="Yoshinaga Y."/>
            <person name="Zwiers L.-H."/>
            <person name="Turgeon B."/>
            <person name="Goodwin S."/>
            <person name="Spatafora J."/>
            <person name="Crous P."/>
            <person name="Grigoriev I."/>
        </authorList>
    </citation>
    <scope>NUCLEOTIDE SEQUENCE</scope>
    <source>
        <strain evidence="1">CBS 207.26</strain>
    </source>
</reference>
<dbReference type="EMBL" id="ML994825">
    <property type="protein sequence ID" value="KAF2174574.1"/>
    <property type="molecule type" value="Genomic_DNA"/>
</dbReference>
<proteinExistence type="predicted"/>
<keyword evidence="2" id="KW-1185">Reference proteome</keyword>
<evidence type="ECO:0000313" key="1">
    <source>
        <dbReference type="EMBL" id="KAF2174574.1"/>
    </source>
</evidence>
<accession>A0A6A6D570</accession>
<dbReference type="OrthoDB" id="3789257at2759"/>
<evidence type="ECO:0000313" key="2">
    <source>
        <dbReference type="Proteomes" id="UP000800200"/>
    </source>
</evidence>
<dbReference type="Proteomes" id="UP000800200">
    <property type="component" value="Unassembled WGS sequence"/>
</dbReference>
<name>A0A6A6D570_9PEZI</name>
<gene>
    <name evidence="1" type="ORF">K469DRAFT_151886</name>
</gene>
<organism evidence="1 2">
    <name type="scientific">Zopfia rhizophila CBS 207.26</name>
    <dbReference type="NCBI Taxonomy" id="1314779"/>
    <lineage>
        <taxon>Eukaryota</taxon>
        <taxon>Fungi</taxon>
        <taxon>Dikarya</taxon>
        <taxon>Ascomycota</taxon>
        <taxon>Pezizomycotina</taxon>
        <taxon>Dothideomycetes</taxon>
        <taxon>Dothideomycetes incertae sedis</taxon>
        <taxon>Zopfiaceae</taxon>
        <taxon>Zopfia</taxon>
    </lineage>
</organism>
<dbReference type="AlphaFoldDB" id="A0A6A6D570"/>